<dbReference type="HOGENOM" id="CLU_646687_0_0_9"/>
<gene>
    <name evidence="1" type="ORF">BUTYVIB_01223</name>
</gene>
<dbReference type="EMBL" id="ABWN01000028">
    <property type="protein sequence ID" value="EFF68565.1"/>
    <property type="molecule type" value="Genomic_DNA"/>
</dbReference>
<evidence type="ECO:0000313" key="1">
    <source>
        <dbReference type="EMBL" id="EFF68565.1"/>
    </source>
</evidence>
<sequence length="424" mass="49910">MFEVKDSKQIGAYIKKLIYSKYPSQRQFCIEYIKKMGFDEADSEQIRRTTNKVNQIIKGDRATVQVDDLPFFCELLQVSCEQILSCGDCYRPIKNHITNYEVAFSRNRKEWEAYMNREDNLFLNYDEYGKSVVDYALEFKNYDFIKFLMENGHLEFADNSAMGNGISFGLKTDIKRRDIGKTDIWPIPNTYYEPDNLFYEEVLRTRVLALATEKKDFEMLEKLRARMNPAMYNINICGTFGDDLIRQRNEDLICKIAESEDDIIEYYSDEYEVKDRLNHTNRFIYPYLSEVIEIMIENGNKNVERVLEKSIIHNEYVFNCLSENMNTYMQMLITKADEECGDWITPELKKINRDRAIKNALCGFKYNSDEKIVSYNYGIKRGVIEGMVSNIISIEKTPEKEPIKELVEKLNDLANKIIELGKER</sequence>
<evidence type="ECO:0000313" key="2">
    <source>
        <dbReference type="Proteomes" id="UP000006238"/>
    </source>
</evidence>
<dbReference type="AlphaFoldDB" id="D4RZF7"/>
<name>D4RZF7_9FIRM</name>
<protein>
    <submittedName>
        <fullName evidence="1">Uncharacterized protein</fullName>
    </submittedName>
</protein>
<dbReference type="STRING" id="45851.BHV86_04895"/>
<comment type="caution">
    <text evidence="1">The sequence shown here is derived from an EMBL/GenBank/DDBJ whole genome shotgun (WGS) entry which is preliminary data.</text>
</comment>
<keyword evidence="2" id="KW-1185">Reference proteome</keyword>
<dbReference type="eggNOG" id="ENOG502Z99G">
    <property type="taxonomic scope" value="Bacteria"/>
</dbReference>
<dbReference type="GeneID" id="98919155"/>
<dbReference type="Proteomes" id="UP000006238">
    <property type="component" value="Unassembled WGS sequence"/>
</dbReference>
<organism evidence="1 2">
    <name type="scientific">Eshraghiella crossota DSM 2876</name>
    <dbReference type="NCBI Taxonomy" id="511680"/>
    <lineage>
        <taxon>Bacteria</taxon>
        <taxon>Bacillati</taxon>
        <taxon>Bacillota</taxon>
        <taxon>Clostridia</taxon>
        <taxon>Lachnospirales</taxon>
        <taxon>Lachnospiraceae</taxon>
        <taxon>Eshraghiella</taxon>
    </lineage>
</organism>
<dbReference type="RefSeq" id="WP_005602643.1">
    <property type="nucleotide sequence ID" value="NZ_GG663523.1"/>
</dbReference>
<accession>D4RZF7</accession>
<reference evidence="1 2" key="1">
    <citation type="submission" date="2010-02" db="EMBL/GenBank/DDBJ databases">
        <authorList>
            <person name="Weinstock G."/>
            <person name="Sodergren E."/>
            <person name="Clifton S."/>
            <person name="Fulton L."/>
            <person name="Fulton B."/>
            <person name="Courtney L."/>
            <person name="Fronick C."/>
            <person name="Harrison M."/>
            <person name="Strong C."/>
            <person name="Farmer C."/>
            <person name="Delahaunty K."/>
            <person name="Markovic C."/>
            <person name="Hall O."/>
            <person name="Minx P."/>
            <person name="Tomlinson C."/>
            <person name="Mitreva M."/>
            <person name="Nelson J."/>
            <person name="Hou S."/>
            <person name="Wollam A."/>
            <person name="Pepin K.H."/>
            <person name="Johnson M."/>
            <person name="Bhonagiri V."/>
            <person name="Zhang X."/>
            <person name="Suruliraj S."/>
            <person name="Warren W."/>
            <person name="Chinwalla A."/>
            <person name="Mardis E.R."/>
            <person name="Wilson R.K."/>
        </authorList>
    </citation>
    <scope>NUCLEOTIDE SEQUENCE [LARGE SCALE GENOMIC DNA]</scope>
    <source>
        <strain evidence="1 2">DSM 2876</strain>
    </source>
</reference>
<proteinExistence type="predicted"/>